<dbReference type="PANTHER" id="PTHR10730">
    <property type="entry name" value="PROCOLLAGEN-LYSINE,2-OXOGLUTARATE 5-DIOXYGENASE/GLYCOSYLTRANSFERASE 25 FAMILY MEMBER"/>
    <property type="match status" value="1"/>
</dbReference>
<evidence type="ECO:0000313" key="2">
    <source>
        <dbReference type="Proteomes" id="UP000535403"/>
    </source>
</evidence>
<evidence type="ECO:0000313" key="1">
    <source>
        <dbReference type="EMBL" id="NXV84478.1"/>
    </source>
</evidence>
<name>A0A7L3X5S5_9AVES</name>
<feature type="non-terminal residue" evidence="1">
    <location>
        <position position="169"/>
    </location>
</feature>
<organism evidence="1 2">
    <name type="scientific">Calonectris borealis</name>
    <name type="common">Cory's shearwater</name>
    <dbReference type="NCBI Taxonomy" id="1323832"/>
    <lineage>
        <taxon>Eukaryota</taxon>
        <taxon>Metazoa</taxon>
        <taxon>Chordata</taxon>
        <taxon>Craniata</taxon>
        <taxon>Vertebrata</taxon>
        <taxon>Euteleostomi</taxon>
        <taxon>Archelosauria</taxon>
        <taxon>Archosauria</taxon>
        <taxon>Dinosauria</taxon>
        <taxon>Saurischia</taxon>
        <taxon>Theropoda</taxon>
        <taxon>Coelurosauria</taxon>
        <taxon>Aves</taxon>
        <taxon>Neognathae</taxon>
        <taxon>Neoaves</taxon>
        <taxon>Aequornithes</taxon>
        <taxon>Procellariiformes</taxon>
        <taxon>Procellariidae</taxon>
        <taxon>Calonectris</taxon>
    </lineage>
</organism>
<dbReference type="Gene3D" id="3.90.550.10">
    <property type="entry name" value="Spore Coat Polysaccharide Biosynthesis Protein SpsA, Chain A"/>
    <property type="match status" value="1"/>
</dbReference>
<keyword evidence="2" id="KW-1185">Reference proteome</keyword>
<gene>
    <name evidence="1" type="primary">Colgalt1_0</name>
    <name evidence="1" type="ORF">CALBOR_R12917</name>
</gene>
<dbReference type="AlphaFoldDB" id="A0A7L3X5S5"/>
<dbReference type="InterPro" id="IPR050757">
    <property type="entry name" value="Collagen_mod_GT25"/>
</dbReference>
<reference evidence="1 2" key="1">
    <citation type="submission" date="2019-09" db="EMBL/GenBank/DDBJ databases">
        <title>Bird 10,000 Genomes (B10K) Project - Family phase.</title>
        <authorList>
            <person name="Zhang G."/>
        </authorList>
    </citation>
    <scope>NUCLEOTIDE SEQUENCE [LARGE SCALE GENOMIC DNA]</scope>
    <source>
        <strain evidence="1">OUT-0025</strain>
        <tissue evidence="1">Blood</tissue>
    </source>
</reference>
<comment type="caution">
    <text evidence="1">The sequence shown here is derived from an EMBL/GenBank/DDBJ whole genome shotgun (WGS) entry which is preliminary data.</text>
</comment>
<keyword evidence="1" id="KW-0328">Glycosyltransferase</keyword>
<dbReference type="SUPFAM" id="SSF53448">
    <property type="entry name" value="Nucleotide-diphospho-sugar transferases"/>
    <property type="match status" value="1"/>
</dbReference>
<dbReference type="Proteomes" id="UP000535403">
    <property type="component" value="Unassembled WGS sequence"/>
</dbReference>
<dbReference type="InterPro" id="IPR029044">
    <property type="entry name" value="Nucleotide-diphossugar_trans"/>
</dbReference>
<dbReference type="PANTHER" id="PTHR10730:SF28">
    <property type="entry name" value="PROCOLLAGEN GALACTOSYLTRANSFERASE 1"/>
    <property type="match status" value="1"/>
</dbReference>
<protein>
    <submittedName>
        <fullName evidence="1">GT251 galactosyltransferase</fullName>
    </submittedName>
</protein>
<sequence>VAVDHSVDNTTALLREWLVRVRGLYHRVEWRPMEEPRSYPDEEGPKHWSPSRYEHVMKLRQAALDSARAIWADYLLFLDADNVLTNPDTLGLLMAENKTVVAPMLDSRAAYSNFWCGMTAQGYYRRTPAYLPIRKRERRGCFAVPMVHSTFLLDLRKEASRALAFYPPH</sequence>
<dbReference type="EMBL" id="VZUG01000391">
    <property type="protein sequence ID" value="NXV84478.1"/>
    <property type="molecule type" value="Genomic_DNA"/>
</dbReference>
<keyword evidence="1" id="KW-0808">Transferase</keyword>
<feature type="non-terminal residue" evidence="1">
    <location>
        <position position="1"/>
    </location>
</feature>
<accession>A0A7L3X5S5</accession>
<proteinExistence type="predicted"/>
<dbReference type="GO" id="GO:0050211">
    <property type="term" value="F:procollagen galactosyltransferase activity"/>
    <property type="evidence" value="ECO:0007669"/>
    <property type="project" value="TreeGrafter"/>
</dbReference>